<evidence type="ECO:0000313" key="3">
    <source>
        <dbReference type="EMBL" id="MFF3337649.1"/>
    </source>
</evidence>
<evidence type="ECO:0008006" key="5">
    <source>
        <dbReference type="Google" id="ProtNLM"/>
    </source>
</evidence>
<reference evidence="3 4" key="1">
    <citation type="submission" date="2024-10" db="EMBL/GenBank/DDBJ databases">
        <title>The Natural Products Discovery Center: Release of the First 8490 Sequenced Strains for Exploring Actinobacteria Biosynthetic Diversity.</title>
        <authorList>
            <person name="Kalkreuter E."/>
            <person name="Kautsar S.A."/>
            <person name="Yang D."/>
            <person name="Bader C.D."/>
            <person name="Teijaro C.N."/>
            <person name="Fluegel L."/>
            <person name="Davis C.M."/>
            <person name="Simpson J.R."/>
            <person name="Lauterbach L."/>
            <person name="Steele A.D."/>
            <person name="Gui C."/>
            <person name="Meng S."/>
            <person name="Li G."/>
            <person name="Viehrig K."/>
            <person name="Ye F."/>
            <person name="Su P."/>
            <person name="Kiefer A.F."/>
            <person name="Nichols A."/>
            <person name="Cepeda A.J."/>
            <person name="Yan W."/>
            <person name="Fan B."/>
            <person name="Jiang Y."/>
            <person name="Adhikari A."/>
            <person name="Zheng C.-J."/>
            <person name="Schuster L."/>
            <person name="Cowan T.M."/>
            <person name="Smanski M.J."/>
            <person name="Chevrette M.G."/>
            <person name="De Carvalho L.P.S."/>
            <person name="Shen B."/>
        </authorList>
    </citation>
    <scope>NUCLEOTIDE SEQUENCE [LARGE SCALE GENOMIC DNA]</scope>
    <source>
        <strain evidence="3 4">NPDC003029</strain>
    </source>
</reference>
<accession>A0ABW6R825</accession>
<dbReference type="RefSeq" id="WP_355716075.1">
    <property type="nucleotide sequence ID" value="NZ_JBEXNP010000004.1"/>
</dbReference>
<evidence type="ECO:0000256" key="2">
    <source>
        <dbReference type="SAM" id="SignalP"/>
    </source>
</evidence>
<feature type="region of interest" description="Disordered" evidence="1">
    <location>
        <begin position="27"/>
        <end position="48"/>
    </location>
</feature>
<feature type="signal peptide" evidence="2">
    <location>
        <begin position="1"/>
        <end position="30"/>
    </location>
</feature>
<organism evidence="3 4">
    <name type="scientific">Streptomyces flavidovirens</name>
    <dbReference type="NCBI Taxonomy" id="67298"/>
    <lineage>
        <taxon>Bacteria</taxon>
        <taxon>Bacillati</taxon>
        <taxon>Actinomycetota</taxon>
        <taxon>Actinomycetes</taxon>
        <taxon>Kitasatosporales</taxon>
        <taxon>Streptomycetaceae</taxon>
        <taxon>Streptomyces</taxon>
    </lineage>
</organism>
<gene>
    <name evidence="3" type="ORF">ACFYWW_02770</name>
</gene>
<keyword evidence="2" id="KW-0732">Signal</keyword>
<feature type="compositionally biased region" description="Polar residues" evidence="1">
    <location>
        <begin position="27"/>
        <end position="41"/>
    </location>
</feature>
<dbReference type="Proteomes" id="UP001601976">
    <property type="component" value="Unassembled WGS sequence"/>
</dbReference>
<dbReference type="EMBL" id="JBIAPK010000001">
    <property type="protein sequence ID" value="MFF3337649.1"/>
    <property type="molecule type" value="Genomic_DNA"/>
</dbReference>
<feature type="chain" id="PRO_5045969847" description="Lipoprotein" evidence="2">
    <location>
        <begin position="31"/>
        <end position="305"/>
    </location>
</feature>
<protein>
    <recommendedName>
        <fullName evidence="5">Lipoprotein</fullName>
    </recommendedName>
</protein>
<proteinExistence type="predicted"/>
<keyword evidence="4" id="KW-1185">Reference proteome</keyword>
<evidence type="ECO:0000313" key="4">
    <source>
        <dbReference type="Proteomes" id="UP001601976"/>
    </source>
</evidence>
<comment type="caution">
    <text evidence="3">The sequence shown here is derived from an EMBL/GenBank/DDBJ whole genome shotgun (WGS) entry which is preliminary data.</text>
</comment>
<dbReference type="PROSITE" id="PS51257">
    <property type="entry name" value="PROKAR_LIPOPROTEIN"/>
    <property type="match status" value="1"/>
</dbReference>
<evidence type="ECO:0000256" key="1">
    <source>
        <dbReference type="SAM" id="MobiDB-lite"/>
    </source>
</evidence>
<name>A0ABW6R825_9ACTN</name>
<sequence>MASPRRNALVAAAALLALLLSTGCSDGQTAATTPQKTSGAATTAARPSTAEELTLLHDAEQELRRRCMAAAGFRYWAESAKPMPESREFPYVVDDPAWARQYGYGSTLNARIGRLRAKDPNQVYLRGLSQERRRAAITALNGTRTDSQQLTSRLPGGMVMGHSATGCRAEAWQKLYGDLPGWYAASTLVANLKAHRYERVLADPEFGRAVTKWSTCMRASGHAYRDPSQSRAEFLRDAKTGDLPAETRVAAQEARCALSSGLSAVAVRLDRRHDQALRQEHRAAVDRVERLRTDALPRARDVLAP</sequence>